<comment type="caution">
    <text evidence="6">The sequence shown here is derived from an EMBL/GenBank/DDBJ whole genome shotgun (WGS) entry which is preliminary data.</text>
</comment>
<evidence type="ECO:0000256" key="2">
    <source>
        <dbReference type="ARBA" id="ARBA00022692"/>
    </source>
</evidence>
<dbReference type="EMBL" id="MEUF01000082">
    <property type="protein sequence ID" value="OGC32344.1"/>
    <property type="molecule type" value="Genomic_DNA"/>
</dbReference>
<dbReference type="GO" id="GO:0016020">
    <property type="term" value="C:membrane"/>
    <property type="evidence" value="ECO:0007669"/>
    <property type="project" value="UniProtKB-SubCell"/>
</dbReference>
<dbReference type="Pfam" id="PF01943">
    <property type="entry name" value="Polysacc_synt"/>
    <property type="match status" value="1"/>
</dbReference>
<organism evidence="6 7">
    <name type="scientific">candidate division WOR-1 bacterium RIFOXYB2_FULL_48_7</name>
    <dbReference type="NCBI Taxonomy" id="1802583"/>
    <lineage>
        <taxon>Bacteria</taxon>
        <taxon>Bacillati</taxon>
        <taxon>Saganbacteria</taxon>
    </lineage>
</organism>
<dbReference type="STRING" id="1802583.A2311_05215"/>
<feature type="transmembrane region" description="Helical" evidence="5">
    <location>
        <begin position="444"/>
        <end position="462"/>
    </location>
</feature>
<feature type="transmembrane region" description="Helical" evidence="5">
    <location>
        <begin position="384"/>
        <end position="405"/>
    </location>
</feature>
<evidence type="ECO:0000313" key="6">
    <source>
        <dbReference type="EMBL" id="OGC32344.1"/>
    </source>
</evidence>
<feature type="transmembrane region" description="Helical" evidence="5">
    <location>
        <begin position="417"/>
        <end position="438"/>
    </location>
</feature>
<dbReference type="Proteomes" id="UP000178951">
    <property type="component" value="Unassembled WGS sequence"/>
</dbReference>
<evidence type="ECO:0000313" key="7">
    <source>
        <dbReference type="Proteomes" id="UP000178951"/>
    </source>
</evidence>
<feature type="transmembrane region" description="Helical" evidence="5">
    <location>
        <begin position="40"/>
        <end position="61"/>
    </location>
</feature>
<dbReference type="AlphaFoldDB" id="A0A1F4TI26"/>
<feature type="transmembrane region" description="Helical" evidence="5">
    <location>
        <begin position="209"/>
        <end position="232"/>
    </location>
</feature>
<keyword evidence="2 5" id="KW-0812">Transmembrane</keyword>
<feature type="transmembrane region" description="Helical" evidence="5">
    <location>
        <begin position="112"/>
        <end position="130"/>
    </location>
</feature>
<feature type="transmembrane region" description="Helical" evidence="5">
    <location>
        <begin position="82"/>
        <end position="106"/>
    </location>
</feature>
<dbReference type="InterPro" id="IPR002797">
    <property type="entry name" value="Polysacc_synth"/>
</dbReference>
<dbReference type="PANTHER" id="PTHR43424">
    <property type="entry name" value="LOCUS PUTATIVE PROTEIN 1-RELATED"/>
    <property type="match status" value="1"/>
</dbReference>
<dbReference type="PANTHER" id="PTHR43424:SF1">
    <property type="entry name" value="LOCUS PUTATIVE PROTEIN 1-RELATED"/>
    <property type="match status" value="1"/>
</dbReference>
<evidence type="ECO:0000256" key="1">
    <source>
        <dbReference type="ARBA" id="ARBA00004141"/>
    </source>
</evidence>
<keyword evidence="3 5" id="KW-1133">Transmembrane helix</keyword>
<protein>
    <submittedName>
        <fullName evidence="6">Uncharacterized protein</fullName>
    </submittedName>
</protein>
<evidence type="ECO:0000256" key="5">
    <source>
        <dbReference type="SAM" id="Phobius"/>
    </source>
</evidence>
<name>A0A1F4TI26_UNCSA</name>
<accession>A0A1F4TI26</accession>
<gene>
    <name evidence="6" type="ORF">A2311_05215</name>
</gene>
<evidence type="ECO:0000256" key="4">
    <source>
        <dbReference type="ARBA" id="ARBA00023136"/>
    </source>
</evidence>
<feature type="transmembrane region" description="Helical" evidence="5">
    <location>
        <begin position="150"/>
        <end position="166"/>
    </location>
</feature>
<dbReference type="InterPro" id="IPR052556">
    <property type="entry name" value="PolySynth_Transporter"/>
</dbReference>
<proteinExistence type="predicted"/>
<evidence type="ECO:0000256" key="3">
    <source>
        <dbReference type="ARBA" id="ARBA00022989"/>
    </source>
</evidence>
<feature type="transmembrane region" description="Helical" evidence="5">
    <location>
        <begin position="178"/>
        <end position="197"/>
    </location>
</feature>
<feature type="transmembrane region" description="Helical" evidence="5">
    <location>
        <begin position="332"/>
        <end position="353"/>
    </location>
</feature>
<feature type="transmembrane region" description="Helical" evidence="5">
    <location>
        <begin position="12"/>
        <end position="34"/>
    </location>
</feature>
<comment type="subcellular location">
    <subcellularLocation>
        <location evidence="1">Membrane</location>
        <topology evidence="1">Multi-pass membrane protein</topology>
    </subcellularLocation>
</comment>
<feature type="transmembrane region" description="Helical" evidence="5">
    <location>
        <begin position="252"/>
        <end position="274"/>
    </location>
</feature>
<sequence>MSENITQRIARNFSWLIVGTTISGLANFALVMYLARVLGVAAFGILNFVLAFLSYLILFVDSGLSLLGTREIARRREAAGSLAVNILLVRFIIAVVVFALAVLLVILTPQSWEIKGLFILAFLFVFGRALNTDWAFQGLETMKYIAWHRVLFSLSVLTLTAIFVHGPADLLLVPLMKFIPSLVLAGLFVLLIINVSPKDQPIGLTPKKWLHYWWQAVPLGASMILIQVYTNLDTIMLGFMDSAEVVGYYNAAYQVFFVLVGLFSLWQSTAIPVSTTNLAKDKNLAAGFITKYFRLTMLVVFPLVMGTFIAAPLIIKLLFGAAYQPASLALQLLIWILIPIAVGSTYGILILVPAGLYNQFLAAVMVGALVNVVLNFLLIPPYSFIGAAIATIMAEISAGTIALYFAGKVLKTSLMPFFVRPFLVTILAAAFAWVVARACNIQSTAWQSVVTMFIFALTYVAISSYREYGFIRDFIQNMSNKVNEKL</sequence>
<reference evidence="6 7" key="1">
    <citation type="journal article" date="2016" name="Nat. Commun.">
        <title>Thousands of microbial genomes shed light on interconnected biogeochemical processes in an aquifer system.</title>
        <authorList>
            <person name="Anantharaman K."/>
            <person name="Brown C.T."/>
            <person name="Hug L.A."/>
            <person name="Sharon I."/>
            <person name="Castelle C.J."/>
            <person name="Probst A.J."/>
            <person name="Thomas B.C."/>
            <person name="Singh A."/>
            <person name="Wilkins M.J."/>
            <person name="Karaoz U."/>
            <person name="Brodie E.L."/>
            <person name="Williams K.H."/>
            <person name="Hubbard S.S."/>
            <person name="Banfield J.F."/>
        </authorList>
    </citation>
    <scope>NUCLEOTIDE SEQUENCE [LARGE SCALE GENOMIC DNA]</scope>
</reference>
<feature type="transmembrane region" description="Helical" evidence="5">
    <location>
        <begin position="295"/>
        <end position="320"/>
    </location>
</feature>
<keyword evidence="4 5" id="KW-0472">Membrane</keyword>
<feature type="transmembrane region" description="Helical" evidence="5">
    <location>
        <begin position="360"/>
        <end position="378"/>
    </location>
</feature>
<dbReference type="CDD" id="cd13128">
    <property type="entry name" value="MATE_Wzx_like"/>
    <property type="match status" value="1"/>
</dbReference>